<dbReference type="KEGG" id="scu:SCE1572_02615"/>
<reference evidence="7 8" key="1">
    <citation type="journal article" date="2013" name="Sci. Rep.">
        <title>Extraordinary expansion of a Sorangium cellulosum genome from an alkaline milieu.</title>
        <authorList>
            <person name="Han K."/>
            <person name="Li Z.F."/>
            <person name="Peng R."/>
            <person name="Zhu L.P."/>
            <person name="Zhou T."/>
            <person name="Wang L.G."/>
            <person name="Li S.G."/>
            <person name="Zhang X.B."/>
            <person name="Hu W."/>
            <person name="Wu Z.H."/>
            <person name="Qin N."/>
            <person name="Li Y.Z."/>
        </authorList>
    </citation>
    <scope>NUCLEOTIDE SEQUENCE [LARGE SCALE GENOMIC DNA]</scope>
    <source>
        <strain evidence="7 8">So0157-2</strain>
    </source>
</reference>
<accession>S4XK23</accession>
<dbReference type="AlphaFoldDB" id="S4XK23"/>
<dbReference type="Pfam" id="PF00034">
    <property type="entry name" value="Cytochrom_C"/>
    <property type="match status" value="1"/>
</dbReference>
<evidence type="ECO:0000313" key="8">
    <source>
        <dbReference type="Proteomes" id="UP000014803"/>
    </source>
</evidence>
<dbReference type="GO" id="GO:0020037">
    <property type="term" value="F:heme binding"/>
    <property type="evidence" value="ECO:0007669"/>
    <property type="project" value="InterPro"/>
</dbReference>
<evidence type="ECO:0000256" key="5">
    <source>
        <dbReference type="SAM" id="MobiDB-lite"/>
    </source>
</evidence>
<dbReference type="GO" id="GO:0009055">
    <property type="term" value="F:electron transfer activity"/>
    <property type="evidence" value="ECO:0007669"/>
    <property type="project" value="InterPro"/>
</dbReference>
<dbReference type="SUPFAM" id="SSF46626">
    <property type="entry name" value="Cytochrome c"/>
    <property type="match status" value="1"/>
</dbReference>
<dbReference type="GO" id="GO:0046872">
    <property type="term" value="F:metal ion binding"/>
    <property type="evidence" value="ECO:0007669"/>
    <property type="project" value="UniProtKB-KW"/>
</dbReference>
<evidence type="ECO:0000313" key="7">
    <source>
        <dbReference type="EMBL" id="AGP33497.1"/>
    </source>
</evidence>
<dbReference type="Proteomes" id="UP000014803">
    <property type="component" value="Chromosome"/>
</dbReference>
<keyword evidence="1 4" id="KW-0349">Heme</keyword>
<organism evidence="7 8">
    <name type="scientific">Sorangium cellulosum So0157-2</name>
    <dbReference type="NCBI Taxonomy" id="1254432"/>
    <lineage>
        <taxon>Bacteria</taxon>
        <taxon>Pseudomonadati</taxon>
        <taxon>Myxococcota</taxon>
        <taxon>Polyangia</taxon>
        <taxon>Polyangiales</taxon>
        <taxon>Polyangiaceae</taxon>
        <taxon>Sorangium</taxon>
    </lineage>
</organism>
<proteinExistence type="predicted"/>
<dbReference type="HOGENOM" id="CLU_137973_0_0_7"/>
<dbReference type="EMBL" id="CP003969">
    <property type="protein sequence ID" value="AGP33497.1"/>
    <property type="molecule type" value="Genomic_DNA"/>
</dbReference>
<evidence type="ECO:0000256" key="2">
    <source>
        <dbReference type="ARBA" id="ARBA00022723"/>
    </source>
</evidence>
<evidence type="ECO:0000256" key="4">
    <source>
        <dbReference type="PROSITE-ProRule" id="PRU00433"/>
    </source>
</evidence>
<dbReference type="InterPro" id="IPR009056">
    <property type="entry name" value="Cyt_c-like_dom"/>
</dbReference>
<name>S4XK23_SORCE</name>
<sequence>MTVARAAARRRAPPRWPAARRPGEPCVTTSRSFGARARYVPARRMTRSPILAALLLLVAACKGPAPDEGVALSPQAAKGKALFSTLCASCHAPAAKLVGPPLSEMAALYATDPAGIVRWAVTPGRKRADVPPMPSFRGVRESDLADVAQYIIEAGTAAGKQAP</sequence>
<evidence type="ECO:0000256" key="1">
    <source>
        <dbReference type="ARBA" id="ARBA00022617"/>
    </source>
</evidence>
<dbReference type="eggNOG" id="COG2010">
    <property type="taxonomic scope" value="Bacteria"/>
</dbReference>
<dbReference type="InterPro" id="IPR036909">
    <property type="entry name" value="Cyt_c-like_dom_sf"/>
</dbReference>
<evidence type="ECO:0000259" key="6">
    <source>
        <dbReference type="PROSITE" id="PS51007"/>
    </source>
</evidence>
<dbReference type="PROSITE" id="PS51007">
    <property type="entry name" value="CYTC"/>
    <property type="match status" value="1"/>
</dbReference>
<dbReference type="Gene3D" id="1.10.760.10">
    <property type="entry name" value="Cytochrome c-like domain"/>
    <property type="match status" value="1"/>
</dbReference>
<dbReference type="PATRIC" id="fig|1254432.3.peg.575"/>
<feature type="domain" description="Cytochrome c" evidence="6">
    <location>
        <begin position="74"/>
        <end position="155"/>
    </location>
</feature>
<evidence type="ECO:0000256" key="3">
    <source>
        <dbReference type="ARBA" id="ARBA00023004"/>
    </source>
</evidence>
<protein>
    <recommendedName>
        <fullName evidence="6">Cytochrome c domain-containing protein</fullName>
    </recommendedName>
</protein>
<dbReference type="STRING" id="1254432.SCE1572_02615"/>
<keyword evidence="2 4" id="KW-0479">Metal-binding</keyword>
<feature type="region of interest" description="Disordered" evidence="5">
    <location>
        <begin position="1"/>
        <end position="27"/>
    </location>
</feature>
<keyword evidence="3 4" id="KW-0408">Iron</keyword>
<gene>
    <name evidence="7" type="ORF">SCE1572_02615</name>
</gene>